<name>A0AA38I9S9_9CUCU</name>
<dbReference type="EMBL" id="JALNTZ010000005">
    <property type="protein sequence ID" value="KAJ3651511.1"/>
    <property type="molecule type" value="Genomic_DNA"/>
</dbReference>
<accession>A0AA38I9S9</accession>
<organism evidence="1 2">
    <name type="scientific">Zophobas morio</name>
    <dbReference type="NCBI Taxonomy" id="2755281"/>
    <lineage>
        <taxon>Eukaryota</taxon>
        <taxon>Metazoa</taxon>
        <taxon>Ecdysozoa</taxon>
        <taxon>Arthropoda</taxon>
        <taxon>Hexapoda</taxon>
        <taxon>Insecta</taxon>
        <taxon>Pterygota</taxon>
        <taxon>Neoptera</taxon>
        <taxon>Endopterygota</taxon>
        <taxon>Coleoptera</taxon>
        <taxon>Polyphaga</taxon>
        <taxon>Cucujiformia</taxon>
        <taxon>Tenebrionidae</taxon>
        <taxon>Zophobas</taxon>
    </lineage>
</organism>
<proteinExistence type="predicted"/>
<sequence length="152" mass="17505">MNETDLIDTEIAICQNKFQLDLGREDNSNIVTEVDLMDNKITTENEENINNEENKNFVCENTEEHINANMSKFHKTQKPVEEVDRKNEHTDDDSVIINTEEAINVKINENCNSINKAKQPVRDINTAEKTDNNRVEYSLEGTDKKTGEYNVI</sequence>
<comment type="caution">
    <text evidence="1">The sequence shown here is derived from an EMBL/GenBank/DDBJ whole genome shotgun (WGS) entry which is preliminary data.</text>
</comment>
<keyword evidence="2" id="KW-1185">Reference proteome</keyword>
<evidence type="ECO:0000313" key="2">
    <source>
        <dbReference type="Proteomes" id="UP001168821"/>
    </source>
</evidence>
<gene>
    <name evidence="1" type="ORF">Zmor_017546</name>
</gene>
<protein>
    <submittedName>
        <fullName evidence="1">Uncharacterized protein</fullName>
    </submittedName>
</protein>
<dbReference type="AlphaFoldDB" id="A0AA38I9S9"/>
<dbReference type="Proteomes" id="UP001168821">
    <property type="component" value="Unassembled WGS sequence"/>
</dbReference>
<reference evidence="1" key="1">
    <citation type="journal article" date="2023" name="G3 (Bethesda)">
        <title>Whole genome assemblies of Zophobas morio and Tenebrio molitor.</title>
        <authorList>
            <person name="Kaur S."/>
            <person name="Stinson S.A."/>
            <person name="diCenzo G.C."/>
        </authorList>
    </citation>
    <scope>NUCLEOTIDE SEQUENCE</scope>
    <source>
        <strain evidence="1">QUZm001</strain>
    </source>
</reference>
<evidence type="ECO:0000313" key="1">
    <source>
        <dbReference type="EMBL" id="KAJ3651511.1"/>
    </source>
</evidence>